<feature type="domain" description="DUF4246" evidence="2">
    <location>
        <begin position="113"/>
        <end position="539"/>
    </location>
</feature>
<dbReference type="EMBL" id="JAACJK010000068">
    <property type="protein sequence ID" value="KAF5334511.1"/>
    <property type="molecule type" value="Genomic_DNA"/>
</dbReference>
<evidence type="ECO:0000256" key="1">
    <source>
        <dbReference type="SAM" id="MobiDB-lite"/>
    </source>
</evidence>
<dbReference type="PANTHER" id="PTHR33119">
    <property type="entry name" value="IFI3P"/>
    <property type="match status" value="1"/>
</dbReference>
<proteinExistence type="predicted"/>
<dbReference type="OrthoDB" id="415532at2759"/>
<evidence type="ECO:0000259" key="3">
    <source>
        <dbReference type="Pfam" id="PF21666"/>
    </source>
</evidence>
<keyword evidence="5" id="KW-1185">Reference proteome</keyword>
<accession>A0A8H5FF60</accession>
<dbReference type="Pfam" id="PF21666">
    <property type="entry name" value="DUF4246_N"/>
    <property type="match status" value="1"/>
</dbReference>
<dbReference type="AlphaFoldDB" id="A0A8H5FF60"/>
<gene>
    <name evidence="4" type="ORF">D9611_013774</name>
</gene>
<feature type="region of interest" description="Disordered" evidence="1">
    <location>
        <begin position="1"/>
        <end position="30"/>
    </location>
</feature>
<feature type="domain" description="DUF4246" evidence="3">
    <location>
        <begin position="29"/>
        <end position="96"/>
    </location>
</feature>
<evidence type="ECO:0000313" key="4">
    <source>
        <dbReference type="EMBL" id="KAF5334511.1"/>
    </source>
</evidence>
<dbReference type="InterPro" id="IPR025340">
    <property type="entry name" value="DUF4246"/>
</dbReference>
<name>A0A8H5FF60_9AGAR</name>
<evidence type="ECO:0000313" key="5">
    <source>
        <dbReference type="Proteomes" id="UP000541558"/>
    </source>
</evidence>
<dbReference type="PANTHER" id="PTHR33119:SF1">
    <property type="entry name" value="FE2OG DIOXYGENASE DOMAIN-CONTAINING PROTEIN"/>
    <property type="match status" value="1"/>
</dbReference>
<comment type="caution">
    <text evidence="4">The sequence shown here is derived from an EMBL/GenBank/DDBJ whole genome shotgun (WGS) entry which is preliminary data.</text>
</comment>
<dbReference type="Pfam" id="PF14033">
    <property type="entry name" value="DUF4246"/>
    <property type="match status" value="1"/>
</dbReference>
<dbReference type="InterPro" id="IPR049207">
    <property type="entry name" value="DUF4246_N"/>
</dbReference>
<protein>
    <submittedName>
        <fullName evidence="4">Uncharacterized protein</fullName>
    </submittedName>
</protein>
<feature type="region of interest" description="Disordered" evidence="1">
    <location>
        <begin position="313"/>
        <end position="333"/>
    </location>
</feature>
<reference evidence="4 5" key="1">
    <citation type="journal article" date="2020" name="ISME J.">
        <title>Uncovering the hidden diversity of litter-decomposition mechanisms in mushroom-forming fungi.</title>
        <authorList>
            <person name="Floudas D."/>
            <person name="Bentzer J."/>
            <person name="Ahren D."/>
            <person name="Johansson T."/>
            <person name="Persson P."/>
            <person name="Tunlid A."/>
        </authorList>
    </citation>
    <scope>NUCLEOTIDE SEQUENCE [LARGE SCALE GENOMIC DNA]</scope>
    <source>
        <strain evidence="4 5">CBS 175.51</strain>
    </source>
</reference>
<feature type="compositionally biased region" description="Basic and acidic residues" evidence="1">
    <location>
        <begin position="318"/>
        <end position="329"/>
    </location>
</feature>
<organism evidence="4 5">
    <name type="scientific">Ephemerocybe angulata</name>
    <dbReference type="NCBI Taxonomy" id="980116"/>
    <lineage>
        <taxon>Eukaryota</taxon>
        <taxon>Fungi</taxon>
        <taxon>Dikarya</taxon>
        <taxon>Basidiomycota</taxon>
        <taxon>Agaricomycotina</taxon>
        <taxon>Agaricomycetes</taxon>
        <taxon>Agaricomycetidae</taxon>
        <taxon>Agaricales</taxon>
        <taxon>Agaricineae</taxon>
        <taxon>Psathyrellaceae</taxon>
        <taxon>Ephemerocybe</taxon>
    </lineage>
</organism>
<dbReference type="Proteomes" id="UP000541558">
    <property type="component" value="Unassembled WGS sequence"/>
</dbReference>
<evidence type="ECO:0000259" key="2">
    <source>
        <dbReference type="Pfam" id="PF14033"/>
    </source>
</evidence>
<sequence length="613" mass="69216">MASHTDSDAESSCEADRPTELPKFVQPKPGHGVDIEALPDGDIFPNAILHCGGAPRLKVITIRERTMLGFINAVTDKPEWNKKVFDQTIIEKWKEETVNLESDTREQQMSELMFSYCIQELQYRASELDTDSPVGSAIHVFPGDVYKSDSAVSEETRLALLEAVRPLEEVPDSQKDWHPGSNGTVLDLVHPSLFPLVYGVSKVLPLGANITTLEDCIKRCGEGEASMPEFEGESVYPTVSAKLQWLPCEVDISGDRPRIMTYINNLHPTHHKALYHIIEDLIGASIPLWNLTLAPHVSPDEYSIPRRISYESCTYNPDPERDETNRPLEEDSPDEAAWDAALEAWHHWCVATRRVELPEPPHEFEPLPEPEPFSLKDAYGRLQVIVKIANIELTPEKPEYSGGSWHVEGMMNEAICATAIYYSSCSNITPSSLAFRQQSADLEYDDVGYEQYHHDWLPVVFGLQNEEPTIQALGSVQTMQGRLITFPNILQHQVQPFKLSDPTKPGHRKIVALFLVDPHFDIISTADVPCQRLDWWREELSDALSLGDSTEAKNAFGKLPLELRDTVFEEVDGFPISWDKAKEYREQLMEERKAFLLGHQEDFAGMSISLCEH</sequence>
<dbReference type="InterPro" id="IPR049192">
    <property type="entry name" value="DUF4246_C"/>
</dbReference>